<evidence type="ECO:0000256" key="3">
    <source>
        <dbReference type="ARBA" id="ARBA00022989"/>
    </source>
</evidence>
<dbReference type="Pfam" id="PF07681">
    <property type="entry name" value="DoxX"/>
    <property type="match status" value="1"/>
</dbReference>
<sequence>MAFDTAGAGVAFLLARVLFGVVLAFTGLNHFLNAEGMIGYAQAKGIPAASLGVPVSGGLLIAGGLGIVLGVYPTLAAGAIAVFLAAATPTMHDFWNAPEEEYQNEFNNFLKNVALLGGALAFLVFASETWPLAANVGI</sequence>
<keyword evidence="7" id="KW-1185">Reference proteome</keyword>
<protein>
    <submittedName>
        <fullName evidence="6">DoxX family protein</fullName>
    </submittedName>
</protein>
<organism evidence="6 7">
    <name type="scientific">Haloplanus rallus</name>
    <dbReference type="NCBI Taxonomy" id="1816183"/>
    <lineage>
        <taxon>Archaea</taxon>
        <taxon>Methanobacteriati</taxon>
        <taxon>Methanobacteriota</taxon>
        <taxon>Stenosarchaea group</taxon>
        <taxon>Halobacteria</taxon>
        <taxon>Halobacteriales</taxon>
        <taxon>Haloferacaceae</taxon>
        <taxon>Haloplanus</taxon>
    </lineage>
</organism>
<reference evidence="6 7" key="1">
    <citation type="submission" date="2018-12" db="EMBL/GenBank/DDBJ databases">
        <title>Complete genome sequence of Haloplanus rallus MBLA0036.</title>
        <authorList>
            <person name="Nam Y.-d."/>
            <person name="Kang J."/>
            <person name="Chung W.-H."/>
            <person name="Park Y.S."/>
        </authorList>
    </citation>
    <scope>NUCLEOTIDE SEQUENCE [LARGE SCALE GENOMIC DNA]</scope>
    <source>
        <strain evidence="6 7">MBLA0036</strain>
    </source>
</reference>
<evidence type="ECO:0000256" key="4">
    <source>
        <dbReference type="ARBA" id="ARBA00023136"/>
    </source>
</evidence>
<dbReference type="EMBL" id="CP034345">
    <property type="protein sequence ID" value="QGX95364.1"/>
    <property type="molecule type" value="Genomic_DNA"/>
</dbReference>
<evidence type="ECO:0000313" key="7">
    <source>
        <dbReference type="Proteomes" id="UP000428325"/>
    </source>
</evidence>
<evidence type="ECO:0000256" key="5">
    <source>
        <dbReference type="SAM" id="Phobius"/>
    </source>
</evidence>
<dbReference type="KEGG" id="hra:EI982_11425"/>
<evidence type="ECO:0000256" key="1">
    <source>
        <dbReference type="ARBA" id="ARBA00004141"/>
    </source>
</evidence>
<keyword evidence="2 5" id="KW-0812">Transmembrane</keyword>
<comment type="subcellular location">
    <subcellularLocation>
        <location evidence="1">Membrane</location>
        <topology evidence="1">Multi-pass membrane protein</topology>
    </subcellularLocation>
</comment>
<feature type="transmembrane region" description="Helical" evidence="5">
    <location>
        <begin position="109"/>
        <end position="127"/>
    </location>
</feature>
<keyword evidence="3 5" id="KW-1133">Transmembrane helix</keyword>
<dbReference type="GeneID" id="99246645"/>
<gene>
    <name evidence="6" type="ORF">EI982_11425</name>
</gene>
<dbReference type="Proteomes" id="UP000428325">
    <property type="component" value="Chromosome"/>
</dbReference>
<dbReference type="AlphaFoldDB" id="A0A6B9FA54"/>
<dbReference type="OrthoDB" id="340328at2157"/>
<evidence type="ECO:0000256" key="2">
    <source>
        <dbReference type="ARBA" id="ARBA00022692"/>
    </source>
</evidence>
<evidence type="ECO:0000313" key="6">
    <source>
        <dbReference type="EMBL" id="QGX95364.1"/>
    </source>
</evidence>
<dbReference type="InterPro" id="IPR032808">
    <property type="entry name" value="DoxX"/>
</dbReference>
<dbReference type="GO" id="GO:0016020">
    <property type="term" value="C:membrane"/>
    <property type="evidence" value="ECO:0007669"/>
    <property type="project" value="UniProtKB-SubCell"/>
</dbReference>
<accession>A0A6B9FA54</accession>
<dbReference type="RefSeq" id="WP_157689821.1">
    <property type="nucleotide sequence ID" value="NZ_CP034345.1"/>
</dbReference>
<feature type="transmembrane region" description="Helical" evidence="5">
    <location>
        <begin position="59"/>
        <end position="88"/>
    </location>
</feature>
<keyword evidence="4 5" id="KW-0472">Membrane</keyword>
<name>A0A6B9FA54_9EURY</name>
<proteinExistence type="predicted"/>